<dbReference type="RefSeq" id="WP_109201373.1">
    <property type="nucleotide sequence ID" value="NZ_QEWS01000003.1"/>
</dbReference>
<reference evidence="2" key="1">
    <citation type="submission" date="2018-05" db="EMBL/GenBank/DDBJ databases">
        <title>Ignatzschineria dubaiensis sp. nov., isolated from necrotic foot tissues of dromedaries (Camelus dromedarius) and associated maggots in Dubai, United Arab Emirates.</title>
        <authorList>
            <person name="Tsang C.C."/>
            <person name="Tang J.Y.M."/>
            <person name="Fong J.Y.H."/>
            <person name="Kinne J."/>
            <person name="Lee H.H."/>
            <person name="Joseph M."/>
            <person name="Jose S."/>
            <person name="Schuster R.K."/>
            <person name="Tang Y."/>
            <person name="Sivakumar S."/>
            <person name="Chen J.H.K."/>
            <person name="Teng J.L.L."/>
            <person name="Lau S.K.P."/>
            <person name="Wernery U."/>
            <person name="Woo P.C.Y."/>
        </authorList>
    </citation>
    <scope>NUCLEOTIDE SEQUENCE [LARGE SCALE GENOMIC DNA]</scope>
    <source>
        <strain evidence="2">UAE-HKU58</strain>
    </source>
</reference>
<keyword evidence="2" id="KW-1185">Reference proteome</keyword>
<name>A0ABX5L488_9GAMM</name>
<dbReference type="Proteomes" id="UP000245217">
    <property type="component" value="Unassembled WGS sequence"/>
</dbReference>
<sequence>MINPDKYRENAHGNLVNIANIKESDLLRDEVVKEIILEVIGLRSKLSAAKEEFFSSFHSFVELSAEKYGVKLGGKKGNTTLYSFDGKYRIDFAINERIELDERVNAAKALIDECIKDWSAGSNANVITLINQAFKVDKWGNLNTRRILELRNVEIDDERWNNAMDAISDSLQVIDSKQYMRFYERLENGEYQQISLDFAAI</sequence>
<evidence type="ECO:0000313" key="2">
    <source>
        <dbReference type="Proteomes" id="UP000245217"/>
    </source>
</evidence>
<proteinExistence type="predicted"/>
<comment type="caution">
    <text evidence="1">The sequence shown here is derived from an EMBL/GenBank/DDBJ whole genome shotgun (WGS) entry which is preliminary data.</text>
</comment>
<dbReference type="Pfam" id="PF11363">
    <property type="entry name" value="DUF3164"/>
    <property type="match status" value="1"/>
</dbReference>
<gene>
    <name evidence="1" type="ORF">DC078_04320</name>
</gene>
<dbReference type="InterPro" id="IPR021505">
    <property type="entry name" value="Phage_B3_Orf6"/>
</dbReference>
<accession>A0ABX5L488</accession>
<evidence type="ECO:0000313" key="1">
    <source>
        <dbReference type="EMBL" id="PWD93049.1"/>
    </source>
</evidence>
<dbReference type="EMBL" id="QEWV01000003">
    <property type="protein sequence ID" value="PWD93049.1"/>
    <property type="molecule type" value="Genomic_DNA"/>
</dbReference>
<organism evidence="1 2">
    <name type="scientific">Ignatzschineria cameli</name>
    <dbReference type="NCBI Taxonomy" id="2182793"/>
    <lineage>
        <taxon>Bacteria</taxon>
        <taxon>Pseudomonadati</taxon>
        <taxon>Pseudomonadota</taxon>
        <taxon>Gammaproteobacteria</taxon>
        <taxon>Cardiobacteriales</taxon>
        <taxon>Ignatzschineriaceae</taxon>
        <taxon>Ignatzschineria</taxon>
    </lineage>
</organism>
<protein>
    <submittedName>
        <fullName evidence="1">Sulfate transporter</fullName>
    </submittedName>
</protein>